<dbReference type="InterPro" id="IPR013011">
    <property type="entry name" value="PTS_EIIB_2"/>
</dbReference>
<feature type="domain" description="PTS EIIA type-2" evidence="6">
    <location>
        <begin position="541"/>
        <end position="680"/>
    </location>
</feature>
<dbReference type="InterPro" id="IPR036388">
    <property type="entry name" value="WH-like_DNA-bd_sf"/>
</dbReference>
<dbReference type="GO" id="GO:0009401">
    <property type="term" value="P:phosphoenolpyruvate-dependent sugar phosphotransferase system"/>
    <property type="evidence" value="ECO:0007669"/>
    <property type="project" value="InterPro"/>
</dbReference>
<evidence type="ECO:0000259" key="6">
    <source>
        <dbReference type="PROSITE" id="PS51094"/>
    </source>
</evidence>
<keyword evidence="2" id="KW-0677">Repeat</keyword>
<dbReference type="InterPro" id="IPR011608">
    <property type="entry name" value="PRD"/>
</dbReference>
<dbReference type="PROSITE" id="PS51099">
    <property type="entry name" value="PTS_EIIB_TYPE_2"/>
    <property type="match status" value="1"/>
</dbReference>
<reference evidence="9 10" key="1">
    <citation type="journal article" date="2023" name="Int. J. Syst. Evol. Microbiol.">
        <title>Ligilactobacillus ubinensis sp. nov., a novel species isolated from the wild ferment of a durian fruit (Durio zibethinus).</title>
        <authorList>
            <person name="Heng Y.C."/>
            <person name="Menon N."/>
            <person name="Chen B."/>
            <person name="Loo B.Z.L."/>
            <person name="Wong G.W.J."/>
            <person name="Lim A.C.H."/>
            <person name="Silvaraju S."/>
            <person name="Kittelmann S."/>
        </authorList>
    </citation>
    <scope>NUCLEOTIDE SEQUENCE [LARGE SCALE GENOMIC DNA]</scope>
    <source>
        <strain evidence="9 10">WILCCON 0076</strain>
    </source>
</reference>
<dbReference type="Pfam" id="PF05043">
    <property type="entry name" value="Mga"/>
    <property type="match status" value="1"/>
</dbReference>
<dbReference type="InterPro" id="IPR002178">
    <property type="entry name" value="PTS_EIIA_type-2_dom"/>
</dbReference>
<dbReference type="GO" id="GO:0008982">
    <property type="term" value="F:protein-N(PI)-phosphohistidine-sugar phosphotransferase activity"/>
    <property type="evidence" value="ECO:0007669"/>
    <property type="project" value="InterPro"/>
</dbReference>
<dbReference type="SUPFAM" id="SSF46785">
    <property type="entry name" value="Winged helix' DNA-binding domain"/>
    <property type="match status" value="1"/>
</dbReference>
<sequence length="689" mass="80132">MLDTKQITIIEKIIQSPIWQKKGLAIELGMTDRQLEYTIEKINALLKESKIEGIRYDENSVSTSVETYKYLVNIRGNIEISTDKYIFSKKERVLLISLILINGNRYISLLHLQDYLGVSQSTISKDLKVLENNILRYNLHLNYDRREGYKILGRENDVRTYLNRVVASKVGSIDIEILDYYIKRYMDVDEYEVEVLVRKSAEKYGINFVENRITEFSYIICINLKRLKDKPNYIQNSAKKYAIENKNEYQMVKYILLNLDISNKNSVLYITMLCLCSTIGEITISEKSEKVFEYNRKFINNFQNISGISFEKNNKIVMQMYTHFRSMFYRVAFEYPIYNPLTAQIKKKYNDVFKLVEKSIDFLGKEFHGFPEEEIAYLTIHLVGFIYKENNKRDRNIKAVIICSNGVGTSALAYLQLTSIFPNIKFLEPVNFEDLKFSLNSIDLIFSTQYKNELFTMGKPVFIIKSVMSAEDKYNLVQRVYSELTDINSPVLTLDSVMEIVNKKIQNRKVTSDIRRELQSEVFNLNNKNRALTDNSQSLLDVLTKDFIQPNIDAIDAIDAIGKAANPLLEKKYITNNYLNELVKEENMNRFIISPLVALPHTKPINGAKKIGLSIASLQNIVYFNSIKPVRYIFIISTINNYSHLPLLNDLITLISDKNFLELLSSGANSKEIYWWIQKKLIEKMSNLK</sequence>
<proteinExistence type="predicted"/>
<dbReference type="SUPFAM" id="SSF55804">
    <property type="entry name" value="Phoshotransferase/anion transport protein"/>
    <property type="match status" value="1"/>
</dbReference>
<dbReference type="PANTHER" id="PTHR30185">
    <property type="entry name" value="CRYPTIC BETA-GLUCOSIDE BGL OPERON ANTITERMINATOR"/>
    <property type="match status" value="1"/>
</dbReference>
<dbReference type="RefSeq" id="WP_253362174.1">
    <property type="nucleotide sequence ID" value="NZ_JAIULA010000034.1"/>
</dbReference>
<dbReference type="InterPro" id="IPR036634">
    <property type="entry name" value="PRD_sf"/>
</dbReference>
<evidence type="ECO:0000256" key="2">
    <source>
        <dbReference type="ARBA" id="ARBA00022737"/>
    </source>
</evidence>
<dbReference type="InterPro" id="IPR007737">
    <property type="entry name" value="Mga_HTH"/>
</dbReference>
<dbReference type="Gene3D" id="3.40.930.10">
    <property type="entry name" value="Mannitol-specific EII, Chain A"/>
    <property type="match status" value="1"/>
</dbReference>
<keyword evidence="5" id="KW-0804">Transcription</keyword>
<gene>
    <name evidence="9" type="ORF">LB941_11785</name>
</gene>
<dbReference type="Gene3D" id="1.10.10.10">
    <property type="entry name" value="Winged helix-like DNA-binding domain superfamily/Winged helix DNA-binding domain"/>
    <property type="match status" value="1"/>
</dbReference>
<keyword evidence="4" id="KW-0010">Activator</keyword>
<dbReference type="InterPro" id="IPR016152">
    <property type="entry name" value="PTrfase/Anion_transptr"/>
</dbReference>
<evidence type="ECO:0000313" key="10">
    <source>
        <dbReference type="Proteomes" id="UP001139006"/>
    </source>
</evidence>
<dbReference type="PANTHER" id="PTHR30185:SF9">
    <property type="entry name" value="MANNITOL-SPECIFIC PHOSPHOTRANSFERASE ENZYME IIA COMPONENT"/>
    <property type="match status" value="1"/>
</dbReference>
<accession>A0A9X2JMF1</accession>
<dbReference type="AlphaFoldDB" id="A0A9X2JMF1"/>
<keyword evidence="10" id="KW-1185">Reference proteome</keyword>
<dbReference type="Pfam" id="PF00874">
    <property type="entry name" value="PRD"/>
    <property type="match status" value="1"/>
</dbReference>
<keyword evidence="1" id="KW-0808">Transferase</keyword>
<feature type="domain" description="PTS EIIB type-2" evidence="7">
    <location>
        <begin position="397"/>
        <end position="488"/>
    </location>
</feature>
<keyword evidence="3" id="KW-0805">Transcription regulation</keyword>
<evidence type="ECO:0000259" key="8">
    <source>
        <dbReference type="PROSITE" id="PS51372"/>
    </source>
</evidence>
<dbReference type="InterPro" id="IPR036095">
    <property type="entry name" value="PTS_EIIB-like_sf"/>
</dbReference>
<dbReference type="PROSITE" id="PS51094">
    <property type="entry name" value="PTS_EIIA_TYPE_2"/>
    <property type="match status" value="1"/>
</dbReference>
<dbReference type="Gene3D" id="3.40.50.2300">
    <property type="match status" value="1"/>
</dbReference>
<evidence type="ECO:0000256" key="3">
    <source>
        <dbReference type="ARBA" id="ARBA00023015"/>
    </source>
</evidence>
<dbReference type="Pfam" id="PF00359">
    <property type="entry name" value="PTS_EIIA_2"/>
    <property type="match status" value="1"/>
</dbReference>
<dbReference type="SUPFAM" id="SSF52794">
    <property type="entry name" value="PTS system IIB component-like"/>
    <property type="match status" value="1"/>
</dbReference>
<dbReference type="InterPro" id="IPR036390">
    <property type="entry name" value="WH_DNA-bd_sf"/>
</dbReference>
<dbReference type="SUPFAM" id="SSF63520">
    <property type="entry name" value="PTS-regulatory domain, PRD"/>
    <property type="match status" value="1"/>
</dbReference>
<dbReference type="InterPro" id="IPR050661">
    <property type="entry name" value="BglG_antiterminators"/>
</dbReference>
<evidence type="ECO:0000256" key="1">
    <source>
        <dbReference type="ARBA" id="ARBA00022679"/>
    </source>
</evidence>
<name>A0A9X2JMF1_9LACO</name>
<evidence type="ECO:0000256" key="5">
    <source>
        <dbReference type="ARBA" id="ARBA00023163"/>
    </source>
</evidence>
<dbReference type="PROSITE" id="PS51372">
    <property type="entry name" value="PRD_2"/>
    <property type="match status" value="1"/>
</dbReference>
<dbReference type="Gene3D" id="1.10.1790.10">
    <property type="entry name" value="PRD domain"/>
    <property type="match status" value="1"/>
</dbReference>
<dbReference type="EMBL" id="JAIULA010000034">
    <property type="protein sequence ID" value="MCP0888012.1"/>
    <property type="molecule type" value="Genomic_DNA"/>
</dbReference>
<evidence type="ECO:0000313" key="9">
    <source>
        <dbReference type="EMBL" id="MCP0888012.1"/>
    </source>
</evidence>
<protein>
    <submittedName>
        <fullName evidence="9">BglG family transcription antiterminator</fullName>
    </submittedName>
</protein>
<dbReference type="Proteomes" id="UP001139006">
    <property type="component" value="Unassembled WGS sequence"/>
</dbReference>
<dbReference type="GO" id="GO:0006355">
    <property type="term" value="P:regulation of DNA-templated transcription"/>
    <property type="evidence" value="ECO:0007669"/>
    <property type="project" value="InterPro"/>
</dbReference>
<comment type="caution">
    <text evidence="9">The sequence shown here is derived from an EMBL/GenBank/DDBJ whole genome shotgun (WGS) entry which is preliminary data.</text>
</comment>
<dbReference type="CDD" id="cd05568">
    <property type="entry name" value="PTS_IIB_bgl_like"/>
    <property type="match status" value="1"/>
</dbReference>
<feature type="domain" description="PRD" evidence="8">
    <location>
        <begin position="286"/>
        <end position="392"/>
    </location>
</feature>
<evidence type="ECO:0000259" key="7">
    <source>
        <dbReference type="PROSITE" id="PS51099"/>
    </source>
</evidence>
<organism evidence="9 10">
    <name type="scientific">Ligilactobacillus ubinensis</name>
    <dbReference type="NCBI Taxonomy" id="2876789"/>
    <lineage>
        <taxon>Bacteria</taxon>
        <taxon>Bacillati</taxon>
        <taxon>Bacillota</taxon>
        <taxon>Bacilli</taxon>
        <taxon>Lactobacillales</taxon>
        <taxon>Lactobacillaceae</taxon>
        <taxon>Ligilactobacillus</taxon>
    </lineage>
</organism>
<evidence type="ECO:0000256" key="4">
    <source>
        <dbReference type="ARBA" id="ARBA00023159"/>
    </source>
</evidence>